<comment type="caution">
    <text evidence="1">The sequence shown here is derived from an EMBL/GenBank/DDBJ whole genome shotgun (WGS) entry which is preliminary data.</text>
</comment>
<reference evidence="1" key="1">
    <citation type="submission" date="2021-05" db="EMBL/GenBank/DDBJ databases">
        <authorList>
            <person name="Pietrasiak N."/>
            <person name="Ward R."/>
            <person name="Stajich J.E."/>
            <person name="Kurbessoian T."/>
        </authorList>
    </citation>
    <scope>NUCLEOTIDE SEQUENCE</scope>
    <source>
        <strain evidence="1">GSE-NOS-MK-12-04C</strain>
    </source>
</reference>
<sequence length="82" mass="9311">MGLDAQINFRTSSETKNKIVELAQLRGLKPSQMLNEIVEFFLDSMETKDSNTIDLNSLYEIVNLQAKKLEAHEQQIASLAKK</sequence>
<name>A0A951QQT6_9CYAN</name>
<protein>
    <submittedName>
        <fullName evidence="1">Uncharacterized protein</fullName>
    </submittedName>
</protein>
<dbReference type="Proteomes" id="UP000729701">
    <property type="component" value="Unassembled WGS sequence"/>
</dbReference>
<dbReference type="AlphaFoldDB" id="A0A951QQT6"/>
<gene>
    <name evidence="1" type="ORF">KME60_24105</name>
</gene>
<organism evidence="1 2">
    <name type="scientific">Cyanomargarita calcarea GSE-NOS-MK-12-04C</name>
    <dbReference type="NCBI Taxonomy" id="2839659"/>
    <lineage>
        <taxon>Bacteria</taxon>
        <taxon>Bacillati</taxon>
        <taxon>Cyanobacteriota</taxon>
        <taxon>Cyanophyceae</taxon>
        <taxon>Nostocales</taxon>
        <taxon>Cyanomargaritaceae</taxon>
        <taxon>Cyanomargarita</taxon>
    </lineage>
</organism>
<reference evidence="1" key="2">
    <citation type="journal article" date="2022" name="Microbiol. Resour. Announc.">
        <title>Metagenome Sequencing to Explore Phylogenomics of Terrestrial Cyanobacteria.</title>
        <authorList>
            <person name="Ward R.D."/>
            <person name="Stajich J.E."/>
            <person name="Johansen J.R."/>
            <person name="Huntemann M."/>
            <person name="Clum A."/>
            <person name="Foster B."/>
            <person name="Foster B."/>
            <person name="Roux S."/>
            <person name="Palaniappan K."/>
            <person name="Varghese N."/>
            <person name="Mukherjee S."/>
            <person name="Reddy T.B.K."/>
            <person name="Daum C."/>
            <person name="Copeland A."/>
            <person name="Chen I.A."/>
            <person name="Ivanova N.N."/>
            <person name="Kyrpides N.C."/>
            <person name="Shapiro N."/>
            <person name="Eloe-Fadrosh E.A."/>
            <person name="Pietrasiak N."/>
        </authorList>
    </citation>
    <scope>NUCLEOTIDE SEQUENCE</scope>
    <source>
        <strain evidence="1">GSE-NOS-MK-12-04C</strain>
    </source>
</reference>
<dbReference type="EMBL" id="JAHHGZ010000030">
    <property type="protein sequence ID" value="MBW4670412.1"/>
    <property type="molecule type" value="Genomic_DNA"/>
</dbReference>
<evidence type="ECO:0000313" key="2">
    <source>
        <dbReference type="Proteomes" id="UP000729701"/>
    </source>
</evidence>
<proteinExistence type="predicted"/>
<accession>A0A951QQT6</accession>
<evidence type="ECO:0000313" key="1">
    <source>
        <dbReference type="EMBL" id="MBW4670412.1"/>
    </source>
</evidence>